<sequence>MFAEINHNPRAHRFETKVDGVPCVLDYTLEDGVMTITHTIVPSAVGGRGIASNLVRTALDTARVEHWKVDPACSYSEIWMNRHPEYQDLHV</sequence>
<gene>
    <name evidence="2" type="ORF">HY57_17985</name>
</gene>
<dbReference type="PANTHER" id="PTHR31435:SF9">
    <property type="entry name" value="PROTEIN NATD1"/>
    <property type="match status" value="1"/>
</dbReference>
<dbReference type="RefSeq" id="WP_026033854.1">
    <property type="nucleotide sequence ID" value="NZ_ALOY01000140.1"/>
</dbReference>
<proteinExistence type="predicted"/>
<dbReference type="Pfam" id="PF14542">
    <property type="entry name" value="Acetyltransf_CG"/>
    <property type="match status" value="1"/>
</dbReference>
<dbReference type="InterPro" id="IPR031165">
    <property type="entry name" value="GNAT_YJDJ"/>
</dbReference>
<accession>A0A075K9W9</accession>
<reference evidence="2 3" key="1">
    <citation type="submission" date="2014-07" db="EMBL/GenBank/DDBJ databases">
        <title>Complete Genome Sequence of Dyella japonica Strain A8 Isolated from Malaysian Tropical Soil.</title>
        <authorList>
            <person name="Hui R.K.H."/>
            <person name="Chen J.-W."/>
            <person name="Chan K.-G."/>
            <person name="Leung F.C.C."/>
        </authorList>
    </citation>
    <scope>NUCLEOTIDE SEQUENCE [LARGE SCALE GENOMIC DNA]</scope>
    <source>
        <strain evidence="2 3">A8</strain>
    </source>
</reference>
<evidence type="ECO:0000313" key="2">
    <source>
        <dbReference type="EMBL" id="AIF48998.1"/>
    </source>
</evidence>
<dbReference type="PATRIC" id="fig|1217721.7.peg.3690"/>
<dbReference type="KEGG" id="dja:HY57_17985"/>
<dbReference type="PANTHER" id="PTHR31435">
    <property type="entry name" value="PROTEIN NATD1"/>
    <property type="match status" value="1"/>
</dbReference>
<evidence type="ECO:0000259" key="1">
    <source>
        <dbReference type="PROSITE" id="PS51729"/>
    </source>
</evidence>
<feature type="domain" description="N-acetyltransferase" evidence="1">
    <location>
        <begin position="6"/>
        <end position="91"/>
    </location>
</feature>
<organism evidence="2 3">
    <name type="scientific">Dyella japonica A8</name>
    <dbReference type="NCBI Taxonomy" id="1217721"/>
    <lineage>
        <taxon>Bacteria</taxon>
        <taxon>Pseudomonadati</taxon>
        <taxon>Pseudomonadota</taxon>
        <taxon>Gammaproteobacteria</taxon>
        <taxon>Lysobacterales</taxon>
        <taxon>Rhodanobacteraceae</taxon>
        <taxon>Dyella</taxon>
    </lineage>
</organism>
<dbReference type="Proteomes" id="UP000027987">
    <property type="component" value="Chromosome"/>
</dbReference>
<dbReference type="SUPFAM" id="SSF55729">
    <property type="entry name" value="Acyl-CoA N-acyltransferases (Nat)"/>
    <property type="match status" value="1"/>
</dbReference>
<keyword evidence="3" id="KW-1185">Reference proteome</keyword>
<name>A0A075K9W9_9GAMM</name>
<dbReference type="STRING" id="1217721.HY57_17985"/>
<dbReference type="PROSITE" id="PS51729">
    <property type="entry name" value="GNAT_YJDJ"/>
    <property type="match status" value="1"/>
</dbReference>
<dbReference type="Gene3D" id="3.40.630.30">
    <property type="match status" value="1"/>
</dbReference>
<dbReference type="EMBL" id="CP008884">
    <property type="protein sequence ID" value="AIF48998.1"/>
    <property type="molecule type" value="Genomic_DNA"/>
</dbReference>
<dbReference type="GO" id="GO:0016740">
    <property type="term" value="F:transferase activity"/>
    <property type="evidence" value="ECO:0007669"/>
    <property type="project" value="UniProtKB-KW"/>
</dbReference>
<dbReference type="AlphaFoldDB" id="A0A075K9W9"/>
<dbReference type="HOGENOM" id="CLU_132888_0_2_6"/>
<keyword evidence="2" id="KW-0808">Transferase</keyword>
<dbReference type="OrthoDB" id="9813275at2"/>
<dbReference type="InterPro" id="IPR016181">
    <property type="entry name" value="Acyl_CoA_acyltransferase"/>
</dbReference>
<evidence type="ECO:0000313" key="3">
    <source>
        <dbReference type="Proteomes" id="UP000027987"/>
    </source>
</evidence>
<dbReference type="InterPro" id="IPR045057">
    <property type="entry name" value="Gcn5-rel_NAT"/>
</dbReference>
<protein>
    <submittedName>
        <fullName evidence="2">Acetyltransferase</fullName>
    </submittedName>
</protein>